<sequence length="43" mass="4438">MQRHPTTDDLQALADVPHDVPGPAQSAEAVGEAPHAGLDHLGD</sequence>
<dbReference type="RefSeq" id="WP_023553615.1">
    <property type="nucleotide sequence ID" value="NZ_CM002285.1"/>
</dbReference>
<keyword evidence="3" id="KW-1185">Reference proteome</keyword>
<dbReference type="HOGENOM" id="CLU_3240384_0_0_11"/>
<evidence type="ECO:0000313" key="3">
    <source>
        <dbReference type="Proteomes" id="UP000017984"/>
    </source>
</evidence>
<dbReference type="AlphaFoldDB" id="V6JIC1"/>
<dbReference type="STRING" id="1352936.M878_44020"/>
<organism evidence="2 3">
    <name type="scientific">Streptomyces roseochromogenus subsp. oscitans DS 12.976</name>
    <dbReference type="NCBI Taxonomy" id="1352936"/>
    <lineage>
        <taxon>Bacteria</taxon>
        <taxon>Bacillati</taxon>
        <taxon>Actinomycetota</taxon>
        <taxon>Actinomycetes</taxon>
        <taxon>Kitasatosporales</taxon>
        <taxon>Streptomycetaceae</taxon>
        <taxon>Streptomyces</taxon>
    </lineage>
</organism>
<proteinExistence type="predicted"/>
<evidence type="ECO:0000256" key="1">
    <source>
        <dbReference type="SAM" id="MobiDB-lite"/>
    </source>
</evidence>
<gene>
    <name evidence="2" type="ORF">M878_44020</name>
</gene>
<comment type="caution">
    <text evidence="2">The sequence shown here is derived from an EMBL/GenBank/DDBJ whole genome shotgun (WGS) entry which is preliminary data.</text>
</comment>
<reference evidence="2 3" key="1">
    <citation type="journal article" date="2014" name="Genome Announc.">
        <title>Draft Genome Sequence of Streptomyces roseochromogenes subsp. oscitans DS 12.976, Producer of the Aminocoumarin Antibiotic Clorobiocin.</title>
        <authorList>
            <person name="Ruckert C."/>
            <person name="Kalinowski J."/>
            <person name="Heide L."/>
            <person name="Apel A.K."/>
        </authorList>
    </citation>
    <scope>NUCLEOTIDE SEQUENCE [LARGE SCALE GENOMIC DNA]</scope>
    <source>
        <strain evidence="2 3">DS 12.976</strain>
    </source>
</reference>
<dbReference type="Proteomes" id="UP000017984">
    <property type="component" value="Chromosome"/>
</dbReference>
<accession>V6JIC1</accession>
<protein>
    <submittedName>
        <fullName evidence="2">Uncharacterized protein</fullName>
    </submittedName>
</protein>
<evidence type="ECO:0000313" key="2">
    <source>
        <dbReference type="EMBL" id="EST18886.1"/>
    </source>
</evidence>
<name>V6JIC1_STRRC</name>
<feature type="region of interest" description="Disordered" evidence="1">
    <location>
        <begin position="1"/>
        <end position="43"/>
    </location>
</feature>
<dbReference type="EMBL" id="AWQX01000386">
    <property type="protein sequence ID" value="EST18886.1"/>
    <property type="molecule type" value="Genomic_DNA"/>
</dbReference>